<keyword evidence="3" id="KW-0445">Lipid transport</keyword>
<keyword evidence="2" id="KW-0813">Transport</keyword>
<dbReference type="FunFam" id="1.10.287.2720:FF:000001">
    <property type="entry name" value="Oxysterol-binding OBPalpha"/>
    <property type="match status" value="1"/>
</dbReference>
<dbReference type="Proteomes" id="UP000094236">
    <property type="component" value="Unassembled WGS sequence"/>
</dbReference>
<dbReference type="Gene3D" id="2.40.160.120">
    <property type="match status" value="1"/>
</dbReference>
<evidence type="ECO:0000256" key="4">
    <source>
        <dbReference type="ARBA" id="ARBA00023121"/>
    </source>
</evidence>
<dbReference type="PANTHER" id="PTHR10972:SF102">
    <property type="entry name" value="OXYSTEROL-BINDING PROTEIN"/>
    <property type="match status" value="1"/>
</dbReference>
<dbReference type="PANTHER" id="PTHR10972">
    <property type="entry name" value="OXYSTEROL-BINDING PROTEIN-RELATED"/>
    <property type="match status" value="1"/>
</dbReference>
<evidence type="ECO:0000313" key="7">
    <source>
        <dbReference type="Proteomes" id="UP000094236"/>
    </source>
</evidence>
<dbReference type="AlphaFoldDB" id="A0A1E4TUJ2"/>
<evidence type="ECO:0000313" key="6">
    <source>
        <dbReference type="EMBL" id="ODV95397.1"/>
    </source>
</evidence>
<dbReference type="GO" id="GO:0016020">
    <property type="term" value="C:membrane"/>
    <property type="evidence" value="ECO:0007669"/>
    <property type="project" value="TreeGrafter"/>
</dbReference>
<dbReference type="GO" id="GO:0005829">
    <property type="term" value="C:cytosol"/>
    <property type="evidence" value="ECO:0007669"/>
    <property type="project" value="TreeGrafter"/>
</dbReference>
<comment type="similarity">
    <text evidence="1 5">Belongs to the OSBP family.</text>
</comment>
<dbReference type="FunFam" id="2.40.160.120:FF:000007">
    <property type="entry name" value="Oxysterol binding protein"/>
    <property type="match status" value="1"/>
</dbReference>
<evidence type="ECO:0000256" key="5">
    <source>
        <dbReference type="RuleBase" id="RU003844"/>
    </source>
</evidence>
<proteinExistence type="inferred from homology"/>
<dbReference type="EMBL" id="KV454014">
    <property type="protein sequence ID" value="ODV95397.1"/>
    <property type="molecule type" value="Genomic_DNA"/>
</dbReference>
<evidence type="ECO:0000256" key="1">
    <source>
        <dbReference type="ARBA" id="ARBA00008842"/>
    </source>
</evidence>
<evidence type="ECO:0000256" key="3">
    <source>
        <dbReference type="ARBA" id="ARBA00023055"/>
    </source>
</evidence>
<sequence length="434" mass="49852">MAPSLSKLKISTKDKASQSQNVDVDDIDEVDDQGQNVLLEIIKQLRPGCDLARITLPTFILERKSMLERIANQLQEPEILVKANSLQDPLERFVEVVRWYMSGWHISPKAVKKPLNPVLGEFFTCYWDLSDGKQAYYIAEQTSHHPPKSSYFYMIPDLKIRVDGIVIPKSKFLGNSTEAQMDGVTKLTLAEFDNETYTLTQPNMYARGILFGRMKFELGDSMVIKCERNGFEAGIDFKVKGFIGGGYNAIQGYIKDSKTGETIYEITGKWNEIMYIKNLKTNESSVFFDCSKANPLKPKARDISEQGQYESRKLWHDVIVALAKRDHEVATNEKFKIEDEQRLLAKKRAEDGVEYYPKLFTRLDPKDQVDNGDELLEYIIYKDKQLRKDINDPEKLTKDIFEVAPILPGQKFSDAFEIPGFHKDNKDNQEQQVE</sequence>
<evidence type="ECO:0000256" key="2">
    <source>
        <dbReference type="ARBA" id="ARBA00022448"/>
    </source>
</evidence>
<keyword evidence="4" id="KW-0446">Lipid-binding</keyword>
<dbReference type="STRING" id="669874.A0A1E4TUJ2"/>
<dbReference type="Gene3D" id="1.10.287.2720">
    <property type="match status" value="1"/>
</dbReference>
<dbReference type="GO" id="GO:0032934">
    <property type="term" value="F:sterol binding"/>
    <property type="evidence" value="ECO:0007669"/>
    <property type="project" value="TreeGrafter"/>
</dbReference>
<protein>
    <recommendedName>
        <fullName evidence="8">Oxysterol-binding protein</fullName>
    </recommendedName>
</protein>
<keyword evidence="7" id="KW-1185">Reference proteome</keyword>
<gene>
    <name evidence="6" type="ORF">PACTADRAFT_3098</name>
</gene>
<reference evidence="7" key="1">
    <citation type="submission" date="2016-05" db="EMBL/GenBank/DDBJ databases">
        <title>Comparative genomics of biotechnologically important yeasts.</title>
        <authorList>
            <consortium name="DOE Joint Genome Institute"/>
            <person name="Riley R."/>
            <person name="Haridas S."/>
            <person name="Wolfe K.H."/>
            <person name="Lopes M.R."/>
            <person name="Hittinger C.T."/>
            <person name="Goker M."/>
            <person name="Salamov A."/>
            <person name="Wisecaver J."/>
            <person name="Long T.M."/>
            <person name="Aerts A.L."/>
            <person name="Barry K."/>
            <person name="Choi C."/>
            <person name="Clum A."/>
            <person name="Coughlan A.Y."/>
            <person name="Deshpande S."/>
            <person name="Douglass A.P."/>
            <person name="Hanson S.J."/>
            <person name="Klenk H.-P."/>
            <person name="Labutti K."/>
            <person name="Lapidus A."/>
            <person name="Lindquist E."/>
            <person name="Lipzen A."/>
            <person name="Meier-Kolthoff J.P."/>
            <person name="Ohm R.A."/>
            <person name="Otillar R.P."/>
            <person name="Pangilinan J."/>
            <person name="Peng Y."/>
            <person name="Rokas A."/>
            <person name="Rosa C.A."/>
            <person name="Scheuner C."/>
            <person name="Sibirny A.A."/>
            <person name="Slot J.C."/>
            <person name="Stielow J.B."/>
            <person name="Sun H."/>
            <person name="Kurtzman C.P."/>
            <person name="Blackwell M."/>
            <person name="Grigoriev I.V."/>
            <person name="Jeffries T.W."/>
        </authorList>
    </citation>
    <scope>NUCLEOTIDE SEQUENCE [LARGE SCALE GENOMIC DNA]</scope>
    <source>
        <strain evidence="7">NRRL Y-2460</strain>
    </source>
</reference>
<dbReference type="Pfam" id="PF01237">
    <property type="entry name" value="Oxysterol_BP"/>
    <property type="match status" value="1"/>
</dbReference>
<name>A0A1E4TUJ2_PACTA</name>
<dbReference type="GO" id="GO:0006869">
    <property type="term" value="P:lipid transport"/>
    <property type="evidence" value="ECO:0007669"/>
    <property type="project" value="UniProtKB-KW"/>
</dbReference>
<organism evidence="6 7">
    <name type="scientific">Pachysolen tannophilus NRRL Y-2460</name>
    <dbReference type="NCBI Taxonomy" id="669874"/>
    <lineage>
        <taxon>Eukaryota</taxon>
        <taxon>Fungi</taxon>
        <taxon>Dikarya</taxon>
        <taxon>Ascomycota</taxon>
        <taxon>Saccharomycotina</taxon>
        <taxon>Pichiomycetes</taxon>
        <taxon>Pachysolenaceae</taxon>
        <taxon>Pachysolen</taxon>
    </lineage>
</organism>
<accession>A0A1E4TUJ2</accession>
<dbReference type="SUPFAM" id="SSF144000">
    <property type="entry name" value="Oxysterol-binding protein-like"/>
    <property type="match status" value="1"/>
</dbReference>
<dbReference type="PROSITE" id="PS01013">
    <property type="entry name" value="OSBP"/>
    <property type="match status" value="1"/>
</dbReference>
<dbReference type="GO" id="GO:0032541">
    <property type="term" value="C:cortical endoplasmic reticulum"/>
    <property type="evidence" value="ECO:0007669"/>
    <property type="project" value="TreeGrafter"/>
</dbReference>
<dbReference type="InterPro" id="IPR000648">
    <property type="entry name" value="Oxysterol-bd"/>
</dbReference>
<evidence type="ECO:0008006" key="8">
    <source>
        <dbReference type="Google" id="ProtNLM"/>
    </source>
</evidence>
<dbReference type="InterPro" id="IPR018494">
    <property type="entry name" value="Oxysterol-bd_CS"/>
</dbReference>
<dbReference type="OrthoDB" id="14833at2759"/>
<dbReference type="Gene3D" id="3.30.70.3490">
    <property type="match status" value="1"/>
</dbReference>
<dbReference type="InterPro" id="IPR037239">
    <property type="entry name" value="OSBP_sf"/>
</dbReference>